<gene>
    <name evidence="2" type="primary">tssE</name>
    <name evidence="2" type="ORF">I6M88_11805</name>
</gene>
<sequence>MMSSSVPVALLDRLGDENVPPRESVRRELIRLFNARAPQETEELPPLLVWGMPEWHGLNADDERALSRFCRQLRSAILRLEPRIVALTVSVKDARQQTLALHIDAQLWNDDAPLLLELCWRNGNWQ</sequence>
<dbReference type="Proteomes" id="UP000746649">
    <property type="component" value="Unassembled WGS sequence"/>
</dbReference>
<dbReference type="Pfam" id="PF04965">
    <property type="entry name" value="GPW_gp25"/>
    <property type="match status" value="1"/>
</dbReference>
<accession>A0ABS0ZS48</accession>
<evidence type="ECO:0000313" key="2">
    <source>
        <dbReference type="EMBL" id="MBJ8381651.1"/>
    </source>
</evidence>
<reference evidence="2 3" key="1">
    <citation type="submission" date="2020-11" db="EMBL/GenBank/DDBJ databases">
        <title>Enhanced detection system for hospital associated transmission using whole genome sequencing surveillance.</title>
        <authorList>
            <person name="Harrison L.H."/>
            <person name="Van Tyne D."/>
            <person name="Marsh J.W."/>
            <person name="Griffith M.P."/>
            <person name="Snyder D.J."/>
            <person name="Cooper V.S."/>
            <person name="Mustapha M."/>
        </authorList>
    </citation>
    <scope>NUCLEOTIDE SEQUENCE [LARGE SCALE GENOMIC DNA]</scope>
    <source>
        <strain evidence="2 3">CB00117</strain>
    </source>
</reference>
<dbReference type="SUPFAM" id="SSF160719">
    <property type="entry name" value="gpW/gp25-like"/>
    <property type="match status" value="1"/>
</dbReference>
<name>A0ABS0ZS48_9ENTR</name>
<dbReference type="RefSeq" id="WP_200035512.1">
    <property type="nucleotide sequence ID" value="NZ_JADWND010000005.1"/>
</dbReference>
<dbReference type="InterPro" id="IPR007048">
    <property type="entry name" value="IraD/Gp25-like"/>
</dbReference>
<evidence type="ECO:0000259" key="1">
    <source>
        <dbReference type="Pfam" id="PF04965"/>
    </source>
</evidence>
<keyword evidence="3" id="KW-1185">Reference proteome</keyword>
<feature type="domain" description="IraD/Gp25-like" evidence="1">
    <location>
        <begin position="22"/>
        <end position="111"/>
    </location>
</feature>
<dbReference type="EMBL" id="JADWND010000005">
    <property type="protein sequence ID" value="MBJ8381651.1"/>
    <property type="molecule type" value="Genomic_DNA"/>
</dbReference>
<comment type="caution">
    <text evidence="2">The sequence shown here is derived from an EMBL/GenBank/DDBJ whole genome shotgun (WGS) entry which is preliminary data.</text>
</comment>
<dbReference type="NCBIfam" id="TIGR03357">
    <property type="entry name" value="VI_zyme"/>
    <property type="match status" value="1"/>
</dbReference>
<dbReference type="InterPro" id="IPR017737">
    <property type="entry name" value="TssE1-like"/>
</dbReference>
<evidence type="ECO:0000313" key="3">
    <source>
        <dbReference type="Proteomes" id="UP000746649"/>
    </source>
</evidence>
<organism evidence="2 3">
    <name type="scientific">Citrobacter sedlakii</name>
    <dbReference type="NCBI Taxonomy" id="67826"/>
    <lineage>
        <taxon>Bacteria</taxon>
        <taxon>Pseudomonadati</taxon>
        <taxon>Pseudomonadota</taxon>
        <taxon>Gammaproteobacteria</taxon>
        <taxon>Enterobacterales</taxon>
        <taxon>Enterobacteriaceae</taxon>
        <taxon>Citrobacter</taxon>
        <taxon>Citrobacter freundii complex</taxon>
    </lineage>
</organism>
<proteinExistence type="predicted"/>
<protein>
    <submittedName>
        <fullName evidence="2">Type VI secretion system baseplate subunit TssE</fullName>
    </submittedName>
</protein>